<protein>
    <submittedName>
        <fullName evidence="2">Uncharacterized protein</fullName>
    </submittedName>
</protein>
<accession>A0ABY5P508</accession>
<dbReference type="RefSeq" id="WP_313792995.1">
    <property type="nucleotide sequence ID" value="NZ_CP102453.1"/>
</dbReference>
<reference evidence="2 3" key="1">
    <citation type="submission" date="2022-08" db="EMBL/GenBank/DDBJ databases">
        <title>Aerococcaceae sp. nov isolated from spoiled eye mask.</title>
        <authorList>
            <person name="Zhou G."/>
            <person name="Xie X.-B."/>
            <person name="Shi Q.-S."/>
            <person name="Wang Y.-S."/>
            <person name="Wen X."/>
            <person name="Peng H."/>
            <person name="Yang X.-J."/>
            <person name="Tao H.-B."/>
            <person name="Huang X.-M."/>
        </authorList>
    </citation>
    <scope>NUCLEOTIDE SEQUENCE [LARGE SCALE GENOMIC DNA]</scope>
    <source>
        <strain evidence="3">DM20194951</strain>
    </source>
</reference>
<evidence type="ECO:0000313" key="3">
    <source>
        <dbReference type="Proteomes" id="UP001315967"/>
    </source>
</evidence>
<feature type="chain" id="PRO_5045936308" evidence="1">
    <location>
        <begin position="25"/>
        <end position="200"/>
    </location>
</feature>
<evidence type="ECO:0000256" key="1">
    <source>
        <dbReference type="SAM" id="SignalP"/>
    </source>
</evidence>
<feature type="signal peptide" evidence="1">
    <location>
        <begin position="1"/>
        <end position="24"/>
    </location>
</feature>
<dbReference type="Proteomes" id="UP001315967">
    <property type="component" value="Chromosome"/>
</dbReference>
<proteinExistence type="predicted"/>
<gene>
    <name evidence="2" type="ORF">NRE15_11375</name>
</gene>
<name>A0ABY5P508_9LACT</name>
<organism evidence="2 3">
    <name type="scientific">Fundicoccus culcitae</name>
    <dbReference type="NCBI Taxonomy" id="2969821"/>
    <lineage>
        <taxon>Bacteria</taxon>
        <taxon>Bacillati</taxon>
        <taxon>Bacillota</taxon>
        <taxon>Bacilli</taxon>
        <taxon>Lactobacillales</taxon>
        <taxon>Aerococcaceae</taxon>
        <taxon>Fundicoccus</taxon>
    </lineage>
</organism>
<keyword evidence="3" id="KW-1185">Reference proteome</keyword>
<sequence length="200" mass="23061">MKKAIFICLMMVFSVFSTPVGTQAQTERQSIDRLPFEGYFMGPDDYAIEGLLFKENQLIIYVNDDTSLEGHDRVHHLVEFHDFPHPDLMSYTESLRQVYMESGDLPYDLQAIYEEITAKITPEMSQNDVQDLINNRIPGIYYTEKNGYDYFTIASPIVSQTADAWQIQLFDEVIFILEEVEGTLQDQDGVVYQFSGIQPN</sequence>
<keyword evidence="1" id="KW-0732">Signal</keyword>
<dbReference type="EMBL" id="CP102453">
    <property type="protein sequence ID" value="UUX33493.1"/>
    <property type="molecule type" value="Genomic_DNA"/>
</dbReference>
<evidence type="ECO:0000313" key="2">
    <source>
        <dbReference type="EMBL" id="UUX33493.1"/>
    </source>
</evidence>